<evidence type="ECO:0000313" key="10">
    <source>
        <dbReference type="Proteomes" id="UP000265020"/>
    </source>
</evidence>
<keyword evidence="5" id="KW-0472">Membrane</keyword>
<keyword evidence="2" id="KW-0812">Transmembrane</keyword>
<dbReference type="SMART" id="SM00089">
    <property type="entry name" value="PKD"/>
    <property type="match status" value="1"/>
</dbReference>
<evidence type="ECO:0000256" key="2">
    <source>
        <dbReference type="ARBA" id="ARBA00022692"/>
    </source>
</evidence>
<dbReference type="InterPro" id="IPR013783">
    <property type="entry name" value="Ig-like_fold"/>
</dbReference>
<evidence type="ECO:0000256" key="4">
    <source>
        <dbReference type="ARBA" id="ARBA00022989"/>
    </source>
</evidence>
<feature type="domain" description="PKD" evidence="7">
    <location>
        <begin position="210"/>
        <end position="271"/>
    </location>
</feature>
<dbReference type="GO" id="GO:0004867">
    <property type="term" value="F:serine-type endopeptidase inhibitor activity"/>
    <property type="evidence" value="ECO:0007669"/>
    <property type="project" value="TreeGrafter"/>
</dbReference>
<evidence type="ECO:0000256" key="5">
    <source>
        <dbReference type="ARBA" id="ARBA00023136"/>
    </source>
</evidence>
<keyword evidence="4" id="KW-1133">Transmembrane helix</keyword>
<dbReference type="InterPro" id="IPR011106">
    <property type="entry name" value="MANSC_N"/>
</dbReference>
<feature type="domain" description="MANSC" evidence="8">
    <location>
        <begin position="72"/>
        <end position="155"/>
    </location>
</feature>
<evidence type="ECO:0000313" key="9">
    <source>
        <dbReference type="Ensembl" id="ENSCVAP00000030408.1"/>
    </source>
</evidence>
<dbReference type="InterPro" id="IPR022409">
    <property type="entry name" value="PKD/Chitinase_dom"/>
</dbReference>
<dbReference type="Pfam" id="PF22352">
    <property type="entry name" value="K319L-like_PKD"/>
    <property type="match status" value="1"/>
</dbReference>
<protein>
    <recommendedName>
        <fullName evidence="11">PKD domain-containing protein</fullName>
    </recommendedName>
</protein>
<dbReference type="GO" id="GO:0008544">
    <property type="term" value="P:epidermis development"/>
    <property type="evidence" value="ECO:0007669"/>
    <property type="project" value="TreeGrafter"/>
</dbReference>
<dbReference type="GeneTree" id="ENSGT00940000164935"/>
<evidence type="ECO:0000256" key="1">
    <source>
        <dbReference type="ARBA" id="ARBA00004370"/>
    </source>
</evidence>
<dbReference type="Proteomes" id="UP000265020">
    <property type="component" value="Unassembled WGS sequence"/>
</dbReference>
<evidence type="ECO:0008006" key="11">
    <source>
        <dbReference type="Google" id="ProtNLM"/>
    </source>
</evidence>
<dbReference type="Ensembl" id="ENSCVAT00000024255.1">
    <property type="protein sequence ID" value="ENSCVAP00000030408.1"/>
    <property type="gene ID" value="ENSCVAG00000018897.1"/>
</dbReference>
<dbReference type="SMART" id="SM00765">
    <property type="entry name" value="MANEC"/>
    <property type="match status" value="1"/>
</dbReference>
<comment type="subcellular location">
    <subcellularLocation>
        <location evidence="1">Membrane</location>
    </subcellularLocation>
</comment>
<accession>A0A3Q2ED26</accession>
<reference evidence="9" key="2">
    <citation type="submission" date="2025-09" db="UniProtKB">
        <authorList>
            <consortium name="Ensembl"/>
        </authorList>
    </citation>
    <scope>IDENTIFICATION</scope>
</reference>
<keyword evidence="10" id="KW-1185">Reference proteome</keyword>
<dbReference type="GO" id="GO:0060429">
    <property type="term" value="P:epithelium development"/>
    <property type="evidence" value="ECO:0007669"/>
    <property type="project" value="TreeGrafter"/>
</dbReference>
<sequence>MDLLVGPSRDWEASPWEWGVPAWRQVTSLFSASPLSGPHLYDVSSVLSLQVRRATEERLRWFPECGAAFRSGRDNFVLDLKDAVGDGAALLDTRAVSVDEDCQDHCCTDPRCNLALLKPRDENATENTRTCILIDCVHKNRFVCRFVNQAGYQSYIRESMFQKYLQAPGQLTRPSLSGEQPPPIANAGRDVVVQPGETVTLNGTESVALGNAKIATYRWSLQSGDRSLKMEVTQRLSNLQPGSYVLKLTVTDSNGRSGEDEVSVLVLSSELTADSFCCNRWL</sequence>
<dbReference type="InterPro" id="IPR013980">
    <property type="entry name" value="MANSC_dom"/>
</dbReference>
<dbReference type="Pfam" id="PF07502">
    <property type="entry name" value="MANEC"/>
    <property type="match status" value="1"/>
</dbReference>
<dbReference type="InterPro" id="IPR035986">
    <property type="entry name" value="PKD_dom_sf"/>
</dbReference>
<dbReference type="PANTHER" id="PTHR46750">
    <property type="entry name" value="KUNITZ-TYPE PROTEASE INHIBITOR 1"/>
    <property type="match status" value="1"/>
</dbReference>
<dbReference type="SUPFAM" id="SSF49299">
    <property type="entry name" value="PKD domain"/>
    <property type="match status" value="1"/>
</dbReference>
<dbReference type="CDD" id="cd00146">
    <property type="entry name" value="PKD"/>
    <property type="match status" value="1"/>
</dbReference>
<keyword evidence="3" id="KW-0732">Signal</keyword>
<dbReference type="PANTHER" id="PTHR46750:SF1">
    <property type="entry name" value="KUNITZ-TYPE PROTEASE INHIBITOR 1"/>
    <property type="match status" value="1"/>
</dbReference>
<dbReference type="PROSITE" id="PS50986">
    <property type="entry name" value="MANSC"/>
    <property type="match status" value="1"/>
</dbReference>
<dbReference type="PROSITE" id="PS50093">
    <property type="entry name" value="PKD"/>
    <property type="match status" value="1"/>
</dbReference>
<evidence type="ECO:0000256" key="6">
    <source>
        <dbReference type="ARBA" id="ARBA00023180"/>
    </source>
</evidence>
<dbReference type="AlphaFoldDB" id="A0A3Q2ED26"/>
<evidence type="ECO:0000256" key="3">
    <source>
        <dbReference type="ARBA" id="ARBA00022729"/>
    </source>
</evidence>
<dbReference type="STRING" id="28743.ENSCVAP00000030408"/>
<dbReference type="Gene3D" id="2.60.40.10">
    <property type="entry name" value="Immunoglobulins"/>
    <property type="match status" value="1"/>
</dbReference>
<evidence type="ECO:0000259" key="8">
    <source>
        <dbReference type="PROSITE" id="PS50986"/>
    </source>
</evidence>
<proteinExistence type="predicted"/>
<dbReference type="GO" id="GO:0030198">
    <property type="term" value="P:extracellular matrix organization"/>
    <property type="evidence" value="ECO:0007669"/>
    <property type="project" value="TreeGrafter"/>
</dbReference>
<reference evidence="9" key="1">
    <citation type="submission" date="2025-08" db="UniProtKB">
        <authorList>
            <consortium name="Ensembl"/>
        </authorList>
    </citation>
    <scope>IDENTIFICATION</scope>
</reference>
<evidence type="ECO:0000259" key="7">
    <source>
        <dbReference type="PROSITE" id="PS50093"/>
    </source>
</evidence>
<organism evidence="9 10">
    <name type="scientific">Cyprinodon variegatus</name>
    <name type="common">Sheepshead minnow</name>
    <dbReference type="NCBI Taxonomy" id="28743"/>
    <lineage>
        <taxon>Eukaryota</taxon>
        <taxon>Metazoa</taxon>
        <taxon>Chordata</taxon>
        <taxon>Craniata</taxon>
        <taxon>Vertebrata</taxon>
        <taxon>Euteleostomi</taxon>
        <taxon>Actinopterygii</taxon>
        <taxon>Neopterygii</taxon>
        <taxon>Teleostei</taxon>
        <taxon>Neoteleostei</taxon>
        <taxon>Acanthomorphata</taxon>
        <taxon>Ovalentaria</taxon>
        <taxon>Atherinomorphae</taxon>
        <taxon>Cyprinodontiformes</taxon>
        <taxon>Cyprinodontidae</taxon>
        <taxon>Cyprinodon</taxon>
    </lineage>
</organism>
<dbReference type="GO" id="GO:0005886">
    <property type="term" value="C:plasma membrane"/>
    <property type="evidence" value="ECO:0007669"/>
    <property type="project" value="TreeGrafter"/>
</dbReference>
<dbReference type="InterPro" id="IPR000601">
    <property type="entry name" value="PKD_dom"/>
</dbReference>
<keyword evidence="6" id="KW-0325">Glycoprotein</keyword>
<name>A0A3Q2ED26_CYPVA</name>